<dbReference type="InterPro" id="IPR012677">
    <property type="entry name" value="Nucleotide-bd_a/b_plait_sf"/>
</dbReference>
<dbReference type="Pfam" id="PF00271">
    <property type="entry name" value="Helicase_C"/>
    <property type="match status" value="1"/>
</dbReference>
<dbReference type="Pfam" id="PF03880">
    <property type="entry name" value="DbpA"/>
    <property type="match status" value="1"/>
</dbReference>
<dbReference type="OrthoDB" id="9805696at2"/>
<dbReference type="AlphaFoldDB" id="A0A1L9AX54"/>
<feature type="domain" description="DEAD-box RNA helicase Q" evidence="10">
    <location>
        <begin position="1"/>
        <end position="29"/>
    </location>
</feature>
<dbReference type="InterPro" id="IPR001650">
    <property type="entry name" value="Helicase_C-like"/>
</dbReference>
<evidence type="ECO:0000259" key="8">
    <source>
        <dbReference type="PROSITE" id="PS51192"/>
    </source>
</evidence>
<dbReference type="Pfam" id="PF00270">
    <property type="entry name" value="DEAD"/>
    <property type="match status" value="1"/>
</dbReference>
<evidence type="ECO:0000256" key="6">
    <source>
        <dbReference type="PROSITE-ProRule" id="PRU00552"/>
    </source>
</evidence>
<evidence type="ECO:0000256" key="5">
    <source>
        <dbReference type="ARBA" id="ARBA00038437"/>
    </source>
</evidence>
<dbReference type="SUPFAM" id="SSF52540">
    <property type="entry name" value="P-loop containing nucleoside triphosphate hydrolases"/>
    <property type="match status" value="1"/>
</dbReference>
<dbReference type="CDD" id="cd18787">
    <property type="entry name" value="SF2_C_DEAD"/>
    <property type="match status" value="1"/>
</dbReference>
<dbReference type="PANTHER" id="PTHR47959">
    <property type="entry name" value="ATP-DEPENDENT RNA HELICASE RHLE-RELATED"/>
    <property type="match status" value="1"/>
</dbReference>
<dbReference type="PROSITE" id="PS51192">
    <property type="entry name" value="HELICASE_ATP_BIND_1"/>
    <property type="match status" value="1"/>
</dbReference>
<gene>
    <name evidence="11" type="ORF">BON30_42965</name>
</gene>
<dbReference type="InterPro" id="IPR050079">
    <property type="entry name" value="DEAD_box_RNA_helicase"/>
</dbReference>
<dbReference type="PROSITE" id="PS00039">
    <property type="entry name" value="DEAD_ATP_HELICASE"/>
    <property type="match status" value="1"/>
</dbReference>
<dbReference type="GO" id="GO:0016787">
    <property type="term" value="F:hydrolase activity"/>
    <property type="evidence" value="ECO:0007669"/>
    <property type="project" value="UniProtKB-KW"/>
</dbReference>
<evidence type="ECO:0000256" key="2">
    <source>
        <dbReference type="ARBA" id="ARBA00022801"/>
    </source>
</evidence>
<feature type="domain" description="Helicase C-terminal" evidence="9">
    <location>
        <begin position="213"/>
        <end position="378"/>
    </location>
</feature>
<dbReference type="RefSeq" id="WP_071904395.1">
    <property type="nucleotide sequence ID" value="NZ_MPIN01000018.1"/>
</dbReference>
<reference evidence="12" key="1">
    <citation type="submission" date="2016-11" db="EMBL/GenBank/DDBJ databases">
        <authorList>
            <person name="Shukria A."/>
            <person name="Stevens D.C."/>
        </authorList>
    </citation>
    <scope>NUCLEOTIDE SEQUENCE [LARGE SCALE GENOMIC DNA]</scope>
    <source>
        <strain evidence="12">Cbfe23</strain>
    </source>
</reference>
<feature type="domain" description="Helicase ATP-binding" evidence="8">
    <location>
        <begin position="32"/>
        <end position="203"/>
    </location>
</feature>
<keyword evidence="4 7" id="KW-0067">ATP-binding</keyword>
<dbReference type="Gene3D" id="3.30.70.330">
    <property type="match status" value="1"/>
</dbReference>
<dbReference type="Proteomes" id="UP000182229">
    <property type="component" value="Unassembled WGS sequence"/>
</dbReference>
<evidence type="ECO:0000313" key="11">
    <source>
        <dbReference type="EMBL" id="OJH34566.1"/>
    </source>
</evidence>
<dbReference type="InterPro" id="IPR014001">
    <property type="entry name" value="Helicase_ATP-bd"/>
</dbReference>
<dbReference type="GO" id="GO:0003676">
    <property type="term" value="F:nucleic acid binding"/>
    <property type="evidence" value="ECO:0007669"/>
    <property type="project" value="InterPro"/>
</dbReference>
<name>A0A1L9AX54_9BACT</name>
<dbReference type="InterPro" id="IPR044742">
    <property type="entry name" value="DEAD/DEAH_RhlB"/>
</dbReference>
<comment type="similarity">
    <text evidence="5 7">Belongs to the DEAD box helicase family.</text>
</comment>
<dbReference type="PANTHER" id="PTHR47959:SF1">
    <property type="entry name" value="ATP-DEPENDENT RNA HELICASE DBPA"/>
    <property type="match status" value="1"/>
</dbReference>
<keyword evidence="3 7" id="KW-0347">Helicase</keyword>
<dbReference type="InterPro" id="IPR011545">
    <property type="entry name" value="DEAD/DEAH_box_helicase_dom"/>
</dbReference>
<dbReference type="InterPro" id="IPR027417">
    <property type="entry name" value="P-loop_NTPase"/>
</dbReference>
<dbReference type="STRING" id="83449.BON30_42965"/>
<dbReference type="EMBL" id="MPIN01000018">
    <property type="protein sequence ID" value="OJH34566.1"/>
    <property type="molecule type" value="Genomic_DNA"/>
</dbReference>
<dbReference type="Gene3D" id="3.40.50.300">
    <property type="entry name" value="P-loop containing nucleotide triphosphate hydrolases"/>
    <property type="match status" value="2"/>
</dbReference>
<dbReference type="GO" id="GO:0003724">
    <property type="term" value="F:RNA helicase activity"/>
    <property type="evidence" value="ECO:0007669"/>
    <property type="project" value="InterPro"/>
</dbReference>
<dbReference type="PROSITE" id="PS51194">
    <property type="entry name" value="HELICASE_CTER"/>
    <property type="match status" value="1"/>
</dbReference>
<evidence type="ECO:0000259" key="9">
    <source>
        <dbReference type="PROSITE" id="PS51194"/>
    </source>
</evidence>
<dbReference type="CDD" id="cd00268">
    <property type="entry name" value="DEADc"/>
    <property type="match status" value="1"/>
</dbReference>
<keyword evidence="1 7" id="KW-0547">Nucleotide-binding</keyword>
<evidence type="ECO:0000259" key="10">
    <source>
        <dbReference type="PROSITE" id="PS51195"/>
    </source>
</evidence>
<organism evidence="11 12">
    <name type="scientific">Cystobacter ferrugineus</name>
    <dbReference type="NCBI Taxonomy" id="83449"/>
    <lineage>
        <taxon>Bacteria</taxon>
        <taxon>Pseudomonadati</taxon>
        <taxon>Myxococcota</taxon>
        <taxon>Myxococcia</taxon>
        <taxon>Myxococcales</taxon>
        <taxon>Cystobacterineae</taxon>
        <taxon>Archangiaceae</taxon>
        <taxon>Cystobacter</taxon>
    </lineage>
</organism>
<evidence type="ECO:0000256" key="1">
    <source>
        <dbReference type="ARBA" id="ARBA00022741"/>
    </source>
</evidence>
<protein>
    <submittedName>
        <fullName evidence="11">ATP-dependent RNA helicase DbpA</fullName>
    </submittedName>
</protein>
<comment type="caution">
    <text evidence="11">The sequence shown here is derived from an EMBL/GenBank/DDBJ whole genome shotgun (WGS) entry which is preliminary data.</text>
</comment>
<evidence type="ECO:0000256" key="7">
    <source>
        <dbReference type="RuleBase" id="RU000492"/>
    </source>
</evidence>
<dbReference type="GO" id="GO:0005524">
    <property type="term" value="F:ATP binding"/>
    <property type="evidence" value="ECO:0007669"/>
    <property type="project" value="UniProtKB-KW"/>
</dbReference>
<dbReference type="SMART" id="SM00490">
    <property type="entry name" value="HELICc"/>
    <property type="match status" value="1"/>
</dbReference>
<dbReference type="SMART" id="SM00487">
    <property type="entry name" value="DEXDc"/>
    <property type="match status" value="1"/>
</dbReference>
<proteinExistence type="inferred from homology"/>
<sequence length="461" mass="50216">MDFSALALSPPLLQVLAELKFQTVTPIQAQSIPVLLQGRDLVGQAKTGSGKTAAFALPLLQKIQLSHRRLQALVLCPTRELCAQVAGEIRRLGRRLPGLQVLVLAGGQPVRPQIEALERGAHLAVGTPGRVLDLLQREVLDTRHLSTVVLDEADRMLDMGFREDMERILGATPKTRQTVLFSATFPDSIEAMSRAFQKEPTRVTVESADAAPDIQQLAYPCAPEEKTALLLRLLRHYQPTSAIVFCNLKATVVDVTRALNEAGVSADGLQGDLEQFERDRVMAKFRNHSTRVLVATDVAGRGIDVEALDAVFNFDLPSQPEPYVHRIGRTGRAGRQGLALSLVTPKDDRKVEEIEHATKSRLEHASVESLPPADAAGTESLGSAWETLCISAGRKDKMRPGDILGALTGEAGGLKATDIGKIEIQDRLSYVAVARSVARVALQSLSQGRIKGRRHHIERVR</sequence>
<evidence type="ECO:0000256" key="4">
    <source>
        <dbReference type="ARBA" id="ARBA00022840"/>
    </source>
</evidence>
<dbReference type="PROSITE" id="PS51195">
    <property type="entry name" value="Q_MOTIF"/>
    <property type="match status" value="1"/>
</dbReference>
<evidence type="ECO:0000313" key="12">
    <source>
        <dbReference type="Proteomes" id="UP000182229"/>
    </source>
</evidence>
<keyword evidence="12" id="KW-1185">Reference proteome</keyword>
<dbReference type="NCBIfam" id="NF008744">
    <property type="entry name" value="PRK11776.1"/>
    <property type="match status" value="1"/>
</dbReference>
<feature type="short sequence motif" description="Q motif" evidence="6">
    <location>
        <begin position="1"/>
        <end position="29"/>
    </location>
</feature>
<reference evidence="11 12" key="2">
    <citation type="submission" date="2016-12" db="EMBL/GenBank/DDBJ databases">
        <title>Draft Genome Sequence of Cystobacter ferrugineus Strain Cbfe23.</title>
        <authorList>
            <person name="Akbar S."/>
            <person name="Dowd S.E."/>
            <person name="Stevens D.C."/>
        </authorList>
    </citation>
    <scope>NUCLEOTIDE SEQUENCE [LARGE SCALE GENOMIC DNA]</scope>
    <source>
        <strain evidence="11 12">Cbfe23</strain>
    </source>
</reference>
<dbReference type="InterPro" id="IPR014014">
    <property type="entry name" value="RNA_helicase_DEAD_Q_motif"/>
</dbReference>
<dbReference type="InterPro" id="IPR000629">
    <property type="entry name" value="RNA-helicase_DEAD-box_CS"/>
</dbReference>
<dbReference type="GO" id="GO:0005829">
    <property type="term" value="C:cytosol"/>
    <property type="evidence" value="ECO:0007669"/>
    <property type="project" value="TreeGrafter"/>
</dbReference>
<keyword evidence="2 7" id="KW-0378">Hydrolase</keyword>
<accession>A0A1L9AX54</accession>
<evidence type="ECO:0000256" key="3">
    <source>
        <dbReference type="ARBA" id="ARBA00022806"/>
    </source>
</evidence>
<dbReference type="InterPro" id="IPR005580">
    <property type="entry name" value="DbpA/CsdA_RNA-bd_dom"/>
</dbReference>